<dbReference type="RefSeq" id="WP_100163539.1">
    <property type="nucleotide sequence ID" value="NZ_PGTB01000081.1"/>
</dbReference>
<keyword evidence="1" id="KW-0732">Signal</keyword>
<name>A0A2M8IYL5_9RHOB</name>
<proteinExistence type="predicted"/>
<keyword evidence="3" id="KW-1185">Reference proteome</keyword>
<accession>A0A2M8IYL5</accession>
<dbReference type="EMBL" id="PGTB01000081">
    <property type="protein sequence ID" value="PJE35602.1"/>
    <property type="molecule type" value="Genomic_DNA"/>
</dbReference>
<sequence length="96" mass="10494">MLRIVAAVTALSLLTAPPAIADLSKLFGRASAKQVRQTSPALLPPPGYTDQWWTAPNNCEYSRAGRPGETVWYLIINTAHRGCDAYLVERGFADAY</sequence>
<reference evidence="2 3" key="1">
    <citation type="journal article" date="2018" name="Int. J. Syst. Evol. Microbiol.">
        <title>Pseudooceanicola lipolyticus sp. nov., a marine alphaproteobacterium, reclassification of Oceanicola flagellatus as Pseudooceanicola flagellatus comb. nov. and emended description of the genus Pseudooceanicola.</title>
        <authorList>
            <person name="Huang M.-M."/>
            <person name="Guo L.-L."/>
            <person name="Wu Y.-H."/>
            <person name="Lai Q.-L."/>
            <person name="Shao Z.-Z."/>
            <person name="Wang C.-S."/>
            <person name="Wu M."/>
            <person name="Xu X.-W."/>
        </authorList>
    </citation>
    <scope>NUCLEOTIDE SEQUENCE [LARGE SCALE GENOMIC DNA]</scope>
    <source>
        <strain evidence="2 3">157</strain>
    </source>
</reference>
<gene>
    <name evidence="2" type="ORF">CVM52_16245</name>
</gene>
<dbReference type="Proteomes" id="UP000231553">
    <property type="component" value="Unassembled WGS sequence"/>
</dbReference>
<comment type="caution">
    <text evidence="2">The sequence shown here is derived from an EMBL/GenBank/DDBJ whole genome shotgun (WGS) entry which is preliminary data.</text>
</comment>
<dbReference type="AlphaFoldDB" id="A0A2M8IYL5"/>
<evidence type="ECO:0000256" key="1">
    <source>
        <dbReference type="SAM" id="SignalP"/>
    </source>
</evidence>
<protein>
    <submittedName>
        <fullName evidence="2">Uncharacterized protein</fullName>
    </submittedName>
</protein>
<feature type="chain" id="PRO_5014695723" evidence="1">
    <location>
        <begin position="22"/>
        <end position="96"/>
    </location>
</feature>
<dbReference type="OrthoDB" id="7875167at2"/>
<evidence type="ECO:0000313" key="3">
    <source>
        <dbReference type="Proteomes" id="UP000231553"/>
    </source>
</evidence>
<feature type="signal peptide" evidence="1">
    <location>
        <begin position="1"/>
        <end position="21"/>
    </location>
</feature>
<organism evidence="2 3">
    <name type="scientific">Pseudooceanicola lipolyticus</name>
    <dbReference type="NCBI Taxonomy" id="2029104"/>
    <lineage>
        <taxon>Bacteria</taxon>
        <taxon>Pseudomonadati</taxon>
        <taxon>Pseudomonadota</taxon>
        <taxon>Alphaproteobacteria</taxon>
        <taxon>Rhodobacterales</taxon>
        <taxon>Paracoccaceae</taxon>
        <taxon>Pseudooceanicola</taxon>
    </lineage>
</organism>
<evidence type="ECO:0000313" key="2">
    <source>
        <dbReference type="EMBL" id="PJE35602.1"/>
    </source>
</evidence>